<feature type="transmembrane region" description="Helical" evidence="1">
    <location>
        <begin position="62"/>
        <end position="80"/>
    </location>
</feature>
<sequence length="192" mass="21334">MSFGLVAAYLWLYGIAIGQGIWYYRTYITDRTRLKLMILITTLVQSLYTARVWHLSSHNKKIIGSLIFFIFLALVAAAPVTSARGSDNLSIGYAQPIIGLGVYEGEGLLLYTLCGPMYINAYLASLNLRNNIRDIGRPPGSRFISMDAPRVPDESPESNQLAEDIPMELEDLSRQHPDLEMGGPQDGHALGW</sequence>
<evidence type="ECO:0000256" key="1">
    <source>
        <dbReference type="SAM" id="Phobius"/>
    </source>
</evidence>
<proteinExistence type="predicted"/>
<keyword evidence="1" id="KW-1133">Transmembrane helix</keyword>
<evidence type="ECO:0000313" key="3">
    <source>
        <dbReference type="Proteomes" id="UP001556367"/>
    </source>
</evidence>
<organism evidence="2 3">
    <name type="scientific">Hohenbuehelia grisea</name>
    <dbReference type="NCBI Taxonomy" id="104357"/>
    <lineage>
        <taxon>Eukaryota</taxon>
        <taxon>Fungi</taxon>
        <taxon>Dikarya</taxon>
        <taxon>Basidiomycota</taxon>
        <taxon>Agaricomycotina</taxon>
        <taxon>Agaricomycetes</taxon>
        <taxon>Agaricomycetidae</taxon>
        <taxon>Agaricales</taxon>
        <taxon>Pleurotineae</taxon>
        <taxon>Pleurotaceae</taxon>
        <taxon>Hohenbuehelia</taxon>
    </lineage>
</organism>
<evidence type="ECO:0000313" key="2">
    <source>
        <dbReference type="EMBL" id="KAL0955197.1"/>
    </source>
</evidence>
<keyword evidence="3" id="KW-1185">Reference proteome</keyword>
<protein>
    <submittedName>
        <fullName evidence="2">Uncharacterized protein</fullName>
    </submittedName>
</protein>
<keyword evidence="1" id="KW-0472">Membrane</keyword>
<dbReference type="Proteomes" id="UP001556367">
    <property type="component" value="Unassembled WGS sequence"/>
</dbReference>
<gene>
    <name evidence="2" type="ORF">HGRIS_004102</name>
</gene>
<feature type="transmembrane region" description="Helical" evidence="1">
    <location>
        <begin position="6"/>
        <end position="24"/>
    </location>
</feature>
<comment type="caution">
    <text evidence="2">The sequence shown here is derived from an EMBL/GenBank/DDBJ whole genome shotgun (WGS) entry which is preliminary data.</text>
</comment>
<accession>A0ABR3JHN9</accession>
<keyword evidence="1" id="KW-0812">Transmembrane</keyword>
<reference evidence="3" key="1">
    <citation type="submission" date="2024-06" db="EMBL/GenBank/DDBJ databases">
        <title>Multi-omics analyses provide insights into the biosynthesis of the anticancer antibiotic pleurotin in Hohenbuehelia grisea.</title>
        <authorList>
            <person name="Weaver J.A."/>
            <person name="Alberti F."/>
        </authorList>
    </citation>
    <scope>NUCLEOTIDE SEQUENCE [LARGE SCALE GENOMIC DNA]</scope>
    <source>
        <strain evidence="3">T-177</strain>
    </source>
</reference>
<dbReference type="EMBL" id="JASNQZ010000007">
    <property type="protein sequence ID" value="KAL0955197.1"/>
    <property type="molecule type" value="Genomic_DNA"/>
</dbReference>
<name>A0ABR3JHN9_9AGAR</name>